<dbReference type="Proteomes" id="UP000756921">
    <property type="component" value="Unassembled WGS sequence"/>
</dbReference>
<dbReference type="PROSITE" id="PS00086">
    <property type="entry name" value="CYTOCHROME_P450"/>
    <property type="match status" value="1"/>
</dbReference>
<keyword evidence="9" id="KW-0472">Membrane</keyword>
<dbReference type="InterPro" id="IPR036396">
    <property type="entry name" value="Cyt_P450_sf"/>
</dbReference>
<keyword evidence="9" id="KW-0812">Transmembrane</keyword>
<keyword evidence="4 6" id="KW-0479">Metal-binding</keyword>
<dbReference type="SUPFAM" id="SSF48264">
    <property type="entry name" value="Cytochrome P450"/>
    <property type="match status" value="1"/>
</dbReference>
<keyword evidence="3 6" id="KW-0349">Heme</keyword>
<evidence type="ECO:0000256" key="6">
    <source>
        <dbReference type="PIRSR" id="PIRSR602401-1"/>
    </source>
</evidence>
<feature type="transmembrane region" description="Helical" evidence="9">
    <location>
        <begin position="6"/>
        <end position="27"/>
    </location>
</feature>
<comment type="similarity">
    <text evidence="2 7">Belongs to the cytochrome P450 family.</text>
</comment>
<dbReference type="AlphaFoldDB" id="A0A9P6GCV2"/>
<reference evidence="10" key="1">
    <citation type="journal article" date="2020" name="Mol. Plant Microbe Interact.">
        <title>Genome Sequence of the Biocontrol Agent Coniothyrium minitans strain Conio (IMI 134523).</title>
        <authorList>
            <person name="Patel D."/>
            <person name="Shittu T.A."/>
            <person name="Baroncelli R."/>
            <person name="Muthumeenakshi S."/>
            <person name="Osborne T.H."/>
            <person name="Janganan T.K."/>
            <person name="Sreenivasaprasad S."/>
        </authorList>
    </citation>
    <scope>NUCLEOTIDE SEQUENCE</scope>
    <source>
        <strain evidence="10">Conio</strain>
    </source>
</reference>
<evidence type="ECO:0000256" key="9">
    <source>
        <dbReference type="SAM" id="Phobius"/>
    </source>
</evidence>
<dbReference type="PANTHER" id="PTHR24305">
    <property type="entry name" value="CYTOCHROME P450"/>
    <property type="match status" value="1"/>
</dbReference>
<feature type="compositionally biased region" description="Acidic residues" evidence="8">
    <location>
        <begin position="600"/>
        <end position="609"/>
    </location>
</feature>
<evidence type="ECO:0000256" key="3">
    <source>
        <dbReference type="ARBA" id="ARBA00022617"/>
    </source>
</evidence>
<dbReference type="Gene3D" id="1.10.630.10">
    <property type="entry name" value="Cytochrome P450"/>
    <property type="match status" value="1"/>
</dbReference>
<sequence>MSYEAITRLAVLLPALSVFYVVVRVFYNLFLHPLRSFPGPLAGRATILPSQRQTLKGAFPYWLHQLHLKYGSIVRFAPDELSVIDSAVWKDVYGHRTTNSFTKEKTFYGPDFYGNPPGLIRSDNTSHARQRKLVSHAFSDKALKEQEQILKGYANLLVKQLTTASQHGEVDVVRFYNYTTFDIMADLTFGEPLGLLQESKYIPWVAALFGSVRLMTITGVVKRWPLIDDMLQRCLPKGLKENRRQHMLFSSERVDKRMQKQTDRPDIWTYVMKEGKDENGEMTGLLPTQLHSNASTFMLAGTETTATELSGITYYLHQRPEKLARLKQEVRSAFASVDDMTMTKLSQLKYLNACIEEGLRIYPPVPGLIPRVTPGAGANVAGRWIPGGAIVSIAHYAAYHSPSNFKDPDSFVPERWLPEGQQEYGSDNKEVLNAFSFGPRNCLGKNLAYHEMRLILATVMFSFDMELSKEADDWTRHGCHVLCGLGQSRWQKKPVESIQLQEAQSTQTNTQPRSEALRGTGVACRRVPSSSTDEIQPAPVVSGRVHLDAITKPRGSRMASVRREVIEKELLPGHTPLLANRKTYARRTVTDSPHRSSSSDDSEGEDDEDMPVANFLQRGYKLQNSDSRNHLRIVRKSALSPLNGCDQAPPNQRRRTPAPFSLPVNEAQGQSTKLR</sequence>
<name>A0A9P6GCV2_9PLEO</name>
<feature type="binding site" description="axial binding residue" evidence="6">
    <location>
        <position position="442"/>
    </location>
    <ligand>
        <name>heme</name>
        <dbReference type="ChEBI" id="CHEBI:30413"/>
    </ligand>
    <ligandPart>
        <name>Fe</name>
        <dbReference type="ChEBI" id="CHEBI:18248"/>
    </ligandPart>
</feature>
<dbReference type="InterPro" id="IPR001128">
    <property type="entry name" value="Cyt_P450"/>
</dbReference>
<evidence type="ECO:0000256" key="1">
    <source>
        <dbReference type="ARBA" id="ARBA00001971"/>
    </source>
</evidence>
<evidence type="ECO:0000256" key="8">
    <source>
        <dbReference type="SAM" id="MobiDB-lite"/>
    </source>
</evidence>
<dbReference type="EMBL" id="WJXW01000009">
    <property type="protein sequence ID" value="KAF9732948.1"/>
    <property type="molecule type" value="Genomic_DNA"/>
</dbReference>
<comment type="caution">
    <text evidence="10">The sequence shown here is derived from an EMBL/GenBank/DDBJ whole genome shotgun (WGS) entry which is preliminary data.</text>
</comment>
<dbReference type="InterPro" id="IPR050121">
    <property type="entry name" value="Cytochrome_P450_monoxygenase"/>
</dbReference>
<evidence type="ECO:0000256" key="7">
    <source>
        <dbReference type="RuleBase" id="RU000461"/>
    </source>
</evidence>
<keyword evidence="7" id="KW-0560">Oxidoreductase</keyword>
<organism evidence="10 11">
    <name type="scientific">Paraphaeosphaeria minitans</name>
    <dbReference type="NCBI Taxonomy" id="565426"/>
    <lineage>
        <taxon>Eukaryota</taxon>
        <taxon>Fungi</taxon>
        <taxon>Dikarya</taxon>
        <taxon>Ascomycota</taxon>
        <taxon>Pezizomycotina</taxon>
        <taxon>Dothideomycetes</taxon>
        <taxon>Pleosporomycetidae</taxon>
        <taxon>Pleosporales</taxon>
        <taxon>Massarineae</taxon>
        <taxon>Didymosphaeriaceae</taxon>
        <taxon>Paraphaeosphaeria</taxon>
    </lineage>
</organism>
<dbReference type="PRINTS" id="PR00463">
    <property type="entry name" value="EP450I"/>
</dbReference>
<dbReference type="GO" id="GO:0004497">
    <property type="term" value="F:monooxygenase activity"/>
    <property type="evidence" value="ECO:0007669"/>
    <property type="project" value="UniProtKB-KW"/>
</dbReference>
<feature type="compositionally biased region" description="Basic and acidic residues" evidence="8">
    <location>
        <begin position="588"/>
        <end position="598"/>
    </location>
</feature>
<keyword evidence="7" id="KW-0503">Monooxygenase</keyword>
<keyword evidence="11" id="KW-1185">Reference proteome</keyword>
<accession>A0A9P6GCV2</accession>
<comment type="cofactor">
    <cofactor evidence="1 6">
        <name>heme</name>
        <dbReference type="ChEBI" id="CHEBI:30413"/>
    </cofactor>
</comment>
<dbReference type="PRINTS" id="PR00385">
    <property type="entry name" value="P450"/>
</dbReference>
<keyword evidence="5 6" id="KW-0408">Iron</keyword>
<evidence type="ECO:0000313" key="10">
    <source>
        <dbReference type="EMBL" id="KAF9732948.1"/>
    </source>
</evidence>
<evidence type="ECO:0000256" key="2">
    <source>
        <dbReference type="ARBA" id="ARBA00010617"/>
    </source>
</evidence>
<dbReference type="OrthoDB" id="1470350at2759"/>
<evidence type="ECO:0000313" key="11">
    <source>
        <dbReference type="Proteomes" id="UP000756921"/>
    </source>
</evidence>
<dbReference type="GO" id="GO:0005506">
    <property type="term" value="F:iron ion binding"/>
    <property type="evidence" value="ECO:0007669"/>
    <property type="project" value="InterPro"/>
</dbReference>
<dbReference type="Pfam" id="PF00067">
    <property type="entry name" value="p450"/>
    <property type="match status" value="1"/>
</dbReference>
<dbReference type="GO" id="GO:0016705">
    <property type="term" value="F:oxidoreductase activity, acting on paired donors, with incorporation or reduction of molecular oxygen"/>
    <property type="evidence" value="ECO:0007669"/>
    <property type="project" value="InterPro"/>
</dbReference>
<evidence type="ECO:0000256" key="5">
    <source>
        <dbReference type="ARBA" id="ARBA00023004"/>
    </source>
</evidence>
<evidence type="ECO:0000256" key="4">
    <source>
        <dbReference type="ARBA" id="ARBA00022723"/>
    </source>
</evidence>
<gene>
    <name evidence="10" type="ORF">PMIN01_08630</name>
</gene>
<dbReference type="GO" id="GO:0020037">
    <property type="term" value="F:heme binding"/>
    <property type="evidence" value="ECO:0007669"/>
    <property type="project" value="InterPro"/>
</dbReference>
<feature type="compositionally biased region" description="Polar residues" evidence="8">
    <location>
        <begin position="502"/>
        <end position="513"/>
    </location>
</feature>
<dbReference type="InterPro" id="IPR017972">
    <property type="entry name" value="Cyt_P450_CS"/>
</dbReference>
<protein>
    <submittedName>
        <fullName evidence="10">Averantin oxidoreductase</fullName>
    </submittedName>
</protein>
<dbReference type="InterPro" id="IPR002401">
    <property type="entry name" value="Cyt_P450_E_grp-I"/>
</dbReference>
<dbReference type="CDD" id="cd11058">
    <property type="entry name" value="CYP60B-like"/>
    <property type="match status" value="1"/>
</dbReference>
<feature type="region of interest" description="Disordered" evidence="8">
    <location>
        <begin position="502"/>
        <end position="536"/>
    </location>
</feature>
<keyword evidence="9" id="KW-1133">Transmembrane helix</keyword>
<feature type="region of interest" description="Disordered" evidence="8">
    <location>
        <begin position="626"/>
        <end position="675"/>
    </location>
</feature>
<proteinExistence type="inferred from homology"/>
<dbReference type="PANTHER" id="PTHR24305:SF210">
    <property type="entry name" value="CYTOCHROME P450 MONOOXYGENASE ASQL-RELATED"/>
    <property type="match status" value="1"/>
</dbReference>
<feature type="region of interest" description="Disordered" evidence="8">
    <location>
        <begin position="577"/>
        <end position="609"/>
    </location>
</feature>